<keyword evidence="3" id="KW-0732">Signal</keyword>
<evidence type="ECO:0000313" key="5">
    <source>
        <dbReference type="EMBL" id="ADJ24535.1"/>
    </source>
</evidence>
<dbReference type="InterPro" id="IPR050330">
    <property type="entry name" value="Bact_OuterMem_StrucFunc"/>
</dbReference>
<dbReference type="RefSeq" id="WP_013216694.1">
    <property type="nucleotide sequence ID" value="NC_014313.1"/>
</dbReference>
<dbReference type="Gene3D" id="3.30.1330.60">
    <property type="entry name" value="OmpA-like domain"/>
    <property type="match status" value="1"/>
</dbReference>
<dbReference type="eggNOG" id="COG2885">
    <property type="taxonomic scope" value="Bacteria"/>
</dbReference>
<dbReference type="CDD" id="cd07185">
    <property type="entry name" value="OmpA_C-like"/>
    <property type="match status" value="1"/>
</dbReference>
<accession>D8JTY7</accession>
<feature type="domain" description="OmpA-like" evidence="4">
    <location>
        <begin position="442"/>
        <end position="567"/>
    </location>
</feature>
<dbReference type="OrthoDB" id="9792021at2"/>
<dbReference type="PANTHER" id="PTHR30329:SF21">
    <property type="entry name" value="LIPOPROTEIN YIAD-RELATED"/>
    <property type="match status" value="1"/>
</dbReference>
<feature type="region of interest" description="Disordered" evidence="2">
    <location>
        <begin position="27"/>
        <end position="257"/>
    </location>
</feature>
<feature type="compositionally biased region" description="Basic and acidic residues" evidence="2">
    <location>
        <begin position="37"/>
        <end position="58"/>
    </location>
</feature>
<feature type="compositionally biased region" description="Basic and acidic residues" evidence="2">
    <location>
        <begin position="166"/>
        <end position="197"/>
    </location>
</feature>
<proteinExistence type="predicted"/>
<evidence type="ECO:0000256" key="1">
    <source>
        <dbReference type="PROSITE-ProRule" id="PRU00473"/>
    </source>
</evidence>
<dbReference type="GO" id="GO:0016020">
    <property type="term" value="C:membrane"/>
    <property type="evidence" value="ECO:0007669"/>
    <property type="project" value="UniProtKB-UniRule"/>
</dbReference>
<feature type="region of interest" description="Disordered" evidence="2">
    <location>
        <begin position="561"/>
        <end position="602"/>
    </location>
</feature>
<dbReference type="KEGG" id="hdn:Hden_2739"/>
<dbReference type="HOGENOM" id="CLU_021407_0_1_5"/>
<evidence type="ECO:0000259" key="4">
    <source>
        <dbReference type="PROSITE" id="PS51123"/>
    </source>
</evidence>
<dbReference type="PANTHER" id="PTHR30329">
    <property type="entry name" value="STATOR ELEMENT OF FLAGELLAR MOTOR COMPLEX"/>
    <property type="match status" value="1"/>
</dbReference>
<feature type="compositionally biased region" description="Low complexity" evidence="2">
    <location>
        <begin position="97"/>
        <end position="113"/>
    </location>
</feature>
<feature type="compositionally biased region" description="Basic and acidic residues" evidence="2">
    <location>
        <begin position="67"/>
        <end position="89"/>
    </location>
</feature>
<evidence type="ECO:0000313" key="6">
    <source>
        <dbReference type="Proteomes" id="UP000002033"/>
    </source>
</evidence>
<evidence type="ECO:0000256" key="3">
    <source>
        <dbReference type="SAM" id="SignalP"/>
    </source>
</evidence>
<dbReference type="InterPro" id="IPR036737">
    <property type="entry name" value="OmpA-like_sf"/>
</dbReference>
<dbReference type="SUPFAM" id="SSF103088">
    <property type="entry name" value="OmpA-like"/>
    <property type="match status" value="1"/>
</dbReference>
<evidence type="ECO:0000256" key="2">
    <source>
        <dbReference type="SAM" id="MobiDB-lite"/>
    </source>
</evidence>
<feature type="signal peptide" evidence="3">
    <location>
        <begin position="1"/>
        <end position="27"/>
    </location>
</feature>
<dbReference type="EMBL" id="CP002083">
    <property type="protein sequence ID" value="ADJ24535.1"/>
    <property type="molecule type" value="Genomic_DNA"/>
</dbReference>
<dbReference type="AlphaFoldDB" id="D8JTY7"/>
<dbReference type="Pfam" id="PF00691">
    <property type="entry name" value="OmpA"/>
    <property type="match status" value="1"/>
</dbReference>
<dbReference type="InterPro" id="IPR006665">
    <property type="entry name" value="OmpA-like"/>
</dbReference>
<gene>
    <name evidence="5" type="ordered locus">Hden_2739</name>
</gene>
<name>D8JTY7_HYPDA</name>
<keyword evidence="6" id="KW-1185">Reference proteome</keyword>
<dbReference type="Proteomes" id="UP000002033">
    <property type="component" value="Chromosome"/>
</dbReference>
<reference evidence="6" key="1">
    <citation type="journal article" date="2011" name="J. Bacteriol.">
        <title>Genome sequences of eight morphologically diverse alphaproteobacteria.</title>
        <authorList>
            <consortium name="US DOE Joint Genome Institute"/>
            <person name="Brown P.J."/>
            <person name="Kysela D.T."/>
            <person name="Buechlein A."/>
            <person name="Hemmerich C."/>
            <person name="Brun Y.V."/>
        </authorList>
    </citation>
    <scope>NUCLEOTIDE SEQUENCE [LARGE SCALE GENOMIC DNA]</scope>
    <source>
        <strain evidence="6">ATCC 51888 / DSM 1869 / NCIB 11706 / TK 0415</strain>
    </source>
</reference>
<sequence length="602" mass="66618" precursor="true">MISHRKAAVAAASLLSAFVMVPTVSFAEPPQGDAATEQDKKHRGREGGERRAPREEGRGGGAGMQGKEQRENRRGGDRQGQVPREERRGGGQQEMKPQGQFGQPQRPQRNQGFDNAQQPNKPALAPGRNEDGNKPSFTKQPRIQEAPPVNNAAPKETAPPPPNTFSKDRGPDRFNPDRGSRDNKRIGDRNPDSRGRPDAGPGAAPNTVSPTGNQPGFRPGDRPRPSVGGFGAAADRARNLPRPPSAADARVRFDNLRKQRTEKTLSGGGVEIKEPGNRTIFKQNNRFVIQHDETERLRRVAPNARFEKGRSGTNIAVIDRPGNVKIYSETDANGRLLRRYRRGPDGRDVIIIDNRHRDRRGVRGRDIAAGVGIGIGVVAGAAILNSMLDVPPPRVRIPRDQYIVEYEGASDEAVYDALSAPPVDEFSDRYTLDEIRATATLRDRMRRIDLDDINFEFGSWEVDPGEYRKLERVARAMKRVISRNPNEVFMIEGYTDAVGSQEDNLSLSDRRAESVAEVLTEEFQVPFENLVTQGYGEDYLKVPTQAAERLNRRVAVRRITPLLARGDEPPGRAVPPPRRDDERYDQGPDDRGGPGPGGPDRY</sequence>
<dbReference type="STRING" id="582899.Hden_2739"/>
<keyword evidence="1" id="KW-0472">Membrane</keyword>
<feature type="chain" id="PRO_5003116483" evidence="3">
    <location>
        <begin position="28"/>
        <end position="602"/>
    </location>
</feature>
<dbReference type="PROSITE" id="PS51123">
    <property type="entry name" value="OMPA_2"/>
    <property type="match status" value="1"/>
</dbReference>
<feature type="compositionally biased region" description="Basic and acidic residues" evidence="2">
    <location>
        <begin position="577"/>
        <end position="592"/>
    </location>
</feature>
<organism evidence="5 6">
    <name type="scientific">Hyphomicrobium denitrificans (strain ATCC 51888 / DSM 1869 / NCIMB 11706 / TK 0415)</name>
    <dbReference type="NCBI Taxonomy" id="582899"/>
    <lineage>
        <taxon>Bacteria</taxon>
        <taxon>Pseudomonadati</taxon>
        <taxon>Pseudomonadota</taxon>
        <taxon>Alphaproteobacteria</taxon>
        <taxon>Hyphomicrobiales</taxon>
        <taxon>Hyphomicrobiaceae</taxon>
        <taxon>Hyphomicrobium</taxon>
    </lineage>
</organism>
<protein>
    <submittedName>
        <fullName evidence="5">OmpA/MotB domain protein</fullName>
    </submittedName>
</protein>